<keyword evidence="1" id="KW-0472">Membrane</keyword>
<sequence>MSKKNLPNGALKWVIGIPATLLLLLFIIGLLAPDSVKAKRKPAEEVTTVEKAPQLIKKAKIYSWAELPTAVKTQVGEYNSFYKGGWSTNRSTRFDRQEAYYVNATINNKQLAELSQSKGFEPEHVLSEKPIYLYGKYKNRWTFQDQQGEISETTKFEGFNTIQVDRVGDQDAVWIGPIPQKPTQMTILGRGDDLENKPVYRF</sequence>
<feature type="transmembrane region" description="Helical" evidence="1">
    <location>
        <begin position="13"/>
        <end position="32"/>
    </location>
</feature>
<keyword evidence="1" id="KW-0812">Transmembrane</keyword>
<keyword evidence="3" id="KW-1185">Reference proteome</keyword>
<evidence type="ECO:0000313" key="2">
    <source>
        <dbReference type="EMBL" id="MCK8492932.1"/>
    </source>
</evidence>
<dbReference type="RefSeq" id="WP_248477528.1">
    <property type="nucleotide sequence ID" value="NZ_JALPRF010000002.1"/>
</dbReference>
<proteinExistence type="predicted"/>
<comment type="caution">
    <text evidence="2">The sequence shown here is derived from an EMBL/GenBank/DDBJ whole genome shotgun (WGS) entry which is preliminary data.</text>
</comment>
<dbReference type="Proteomes" id="UP001202180">
    <property type="component" value="Unassembled WGS sequence"/>
</dbReference>
<name>A0ABT0HL82_9BACT</name>
<protein>
    <submittedName>
        <fullName evidence="2">Uncharacterized protein</fullName>
    </submittedName>
</protein>
<organism evidence="2 3">
    <name type="scientific">Spirosoma liriopis</name>
    <dbReference type="NCBI Taxonomy" id="2937440"/>
    <lineage>
        <taxon>Bacteria</taxon>
        <taxon>Pseudomonadati</taxon>
        <taxon>Bacteroidota</taxon>
        <taxon>Cytophagia</taxon>
        <taxon>Cytophagales</taxon>
        <taxon>Cytophagaceae</taxon>
        <taxon>Spirosoma</taxon>
    </lineage>
</organism>
<reference evidence="2 3" key="1">
    <citation type="submission" date="2022-04" db="EMBL/GenBank/DDBJ databases">
        <title>Spirosoma sp. strain RP8 genome sequencing and assembly.</title>
        <authorList>
            <person name="Jung Y."/>
        </authorList>
    </citation>
    <scope>NUCLEOTIDE SEQUENCE [LARGE SCALE GENOMIC DNA]</scope>
    <source>
        <strain evidence="2 3">RP8</strain>
    </source>
</reference>
<keyword evidence="1" id="KW-1133">Transmembrane helix</keyword>
<dbReference type="EMBL" id="JALPRF010000002">
    <property type="protein sequence ID" value="MCK8492932.1"/>
    <property type="molecule type" value="Genomic_DNA"/>
</dbReference>
<evidence type="ECO:0000313" key="3">
    <source>
        <dbReference type="Proteomes" id="UP001202180"/>
    </source>
</evidence>
<evidence type="ECO:0000256" key="1">
    <source>
        <dbReference type="SAM" id="Phobius"/>
    </source>
</evidence>
<gene>
    <name evidence="2" type="ORF">M0L20_13775</name>
</gene>
<accession>A0ABT0HL82</accession>